<proteinExistence type="predicted"/>
<evidence type="ECO:0000313" key="1">
    <source>
        <dbReference type="EMBL" id="KAJ8971050.1"/>
    </source>
</evidence>
<keyword evidence="2" id="KW-1185">Reference proteome</keyword>
<dbReference type="AlphaFoldDB" id="A0AAV8ZTF0"/>
<name>A0AAV8ZTF0_9CUCU</name>
<accession>A0AAV8ZTF0</accession>
<sequence length="90" mass="10123">MGILTPRPIFLGDRLWFFNYPGQPGLSSAPPVLPSMLPMTSNTALVPQMPVNNHPRSCVRNYVDYSHQEPTPDTSPILQLQNFGRHFETS</sequence>
<organism evidence="1 2">
    <name type="scientific">Rhamnusium bicolor</name>
    <dbReference type="NCBI Taxonomy" id="1586634"/>
    <lineage>
        <taxon>Eukaryota</taxon>
        <taxon>Metazoa</taxon>
        <taxon>Ecdysozoa</taxon>
        <taxon>Arthropoda</taxon>
        <taxon>Hexapoda</taxon>
        <taxon>Insecta</taxon>
        <taxon>Pterygota</taxon>
        <taxon>Neoptera</taxon>
        <taxon>Endopterygota</taxon>
        <taxon>Coleoptera</taxon>
        <taxon>Polyphaga</taxon>
        <taxon>Cucujiformia</taxon>
        <taxon>Chrysomeloidea</taxon>
        <taxon>Cerambycidae</taxon>
        <taxon>Lepturinae</taxon>
        <taxon>Rhagiini</taxon>
        <taxon>Rhamnusium</taxon>
    </lineage>
</organism>
<protein>
    <submittedName>
        <fullName evidence="1">Uncharacterized protein</fullName>
    </submittedName>
</protein>
<dbReference type="EMBL" id="JANEYF010000264">
    <property type="protein sequence ID" value="KAJ8971050.1"/>
    <property type="molecule type" value="Genomic_DNA"/>
</dbReference>
<dbReference type="Proteomes" id="UP001162156">
    <property type="component" value="Unassembled WGS sequence"/>
</dbReference>
<comment type="caution">
    <text evidence="1">The sequence shown here is derived from an EMBL/GenBank/DDBJ whole genome shotgun (WGS) entry which is preliminary data.</text>
</comment>
<reference evidence="1" key="1">
    <citation type="journal article" date="2023" name="Insect Mol. Biol.">
        <title>Genome sequencing provides insights into the evolution of gene families encoding plant cell wall-degrading enzymes in longhorned beetles.</title>
        <authorList>
            <person name="Shin N.R."/>
            <person name="Okamura Y."/>
            <person name="Kirsch R."/>
            <person name="Pauchet Y."/>
        </authorList>
    </citation>
    <scope>NUCLEOTIDE SEQUENCE</scope>
    <source>
        <strain evidence="1">RBIC_L_NR</strain>
    </source>
</reference>
<gene>
    <name evidence="1" type="ORF">NQ314_000916</name>
</gene>
<evidence type="ECO:0000313" key="2">
    <source>
        <dbReference type="Proteomes" id="UP001162156"/>
    </source>
</evidence>